<gene>
    <name evidence="2" type="primary">LOC113505244</name>
</gene>
<dbReference type="GeneID" id="113505244"/>
<evidence type="ECO:0000313" key="2">
    <source>
        <dbReference type="RefSeq" id="XP_026743664.1"/>
    </source>
</evidence>
<name>A0A7E5WSV2_TRINI</name>
<keyword evidence="1" id="KW-1185">Reference proteome</keyword>
<dbReference type="InParanoid" id="A0A7E5WSV2"/>
<evidence type="ECO:0000313" key="1">
    <source>
        <dbReference type="Proteomes" id="UP000322000"/>
    </source>
</evidence>
<dbReference type="KEGG" id="tnl:113505244"/>
<proteinExistence type="predicted"/>
<reference evidence="2" key="1">
    <citation type="submission" date="2025-08" db="UniProtKB">
        <authorList>
            <consortium name="RefSeq"/>
        </authorList>
    </citation>
    <scope>IDENTIFICATION</scope>
</reference>
<protein>
    <submittedName>
        <fullName evidence="2">Uncharacterized protein LOC113505244</fullName>
    </submittedName>
</protein>
<dbReference type="OrthoDB" id="415822at2759"/>
<sequence length="280" mass="30403">MKYLGLVLDGRLNFREHFRRLAPRLRAAATALGRLLPNVGGPDVGCRRLYAGVIRSMALYGAPIWAKTLMPDSRAVLLGAQRAVAIRIVRAYRTVGHEAATALAGTPPWDLEAKVLADLYTRITELRSRGVDPSPRQLENWRGQARLVTLRNWELRLSQPTAGRAICEAIRPHLQPWAERRYGRVDLPASRKCSQGTVPSGTICAASSGGRSRLRAMSAVPMTTPHCTLWPPPPGSDVVELALAPLGVADAVERRGGSIGALLPRAPALADFVCFALRCV</sequence>
<dbReference type="AlphaFoldDB" id="A0A7E5WSV2"/>
<dbReference type="Proteomes" id="UP000322000">
    <property type="component" value="Chromosome 25"/>
</dbReference>
<organism evidence="1 2">
    <name type="scientific">Trichoplusia ni</name>
    <name type="common">Cabbage looper</name>
    <dbReference type="NCBI Taxonomy" id="7111"/>
    <lineage>
        <taxon>Eukaryota</taxon>
        <taxon>Metazoa</taxon>
        <taxon>Ecdysozoa</taxon>
        <taxon>Arthropoda</taxon>
        <taxon>Hexapoda</taxon>
        <taxon>Insecta</taxon>
        <taxon>Pterygota</taxon>
        <taxon>Neoptera</taxon>
        <taxon>Endopterygota</taxon>
        <taxon>Lepidoptera</taxon>
        <taxon>Glossata</taxon>
        <taxon>Ditrysia</taxon>
        <taxon>Noctuoidea</taxon>
        <taxon>Noctuidae</taxon>
        <taxon>Plusiinae</taxon>
        <taxon>Trichoplusia</taxon>
    </lineage>
</organism>
<dbReference type="RefSeq" id="XP_026743664.1">
    <property type="nucleotide sequence ID" value="XM_026887863.1"/>
</dbReference>
<accession>A0A7E5WSV2</accession>